<proteinExistence type="predicted"/>
<dbReference type="Pfam" id="PF00580">
    <property type="entry name" value="UvrD-helicase"/>
    <property type="match status" value="1"/>
</dbReference>
<evidence type="ECO:0000313" key="6">
    <source>
        <dbReference type="EMBL" id="PIR77275.1"/>
    </source>
</evidence>
<gene>
    <name evidence="6" type="ORF">COU30_03295</name>
</gene>
<reference evidence="7" key="1">
    <citation type="submission" date="2017-09" db="EMBL/GenBank/DDBJ databases">
        <title>Depth-based differentiation of microbial function through sediment-hosted aquifers and enrichment of novel symbionts in the deep terrestrial subsurface.</title>
        <authorList>
            <person name="Probst A.J."/>
            <person name="Ladd B."/>
            <person name="Jarett J.K."/>
            <person name="Geller-Mcgrath D.E."/>
            <person name="Sieber C.M.K."/>
            <person name="Emerson J.B."/>
            <person name="Anantharaman K."/>
            <person name="Thomas B.C."/>
            <person name="Malmstrom R."/>
            <person name="Stieglmeier M."/>
            <person name="Klingl A."/>
            <person name="Woyke T."/>
            <person name="Ryan C.M."/>
            <person name="Banfield J.F."/>
        </authorList>
    </citation>
    <scope>NUCLEOTIDE SEQUENCE [LARGE SCALE GENOMIC DNA]</scope>
</reference>
<dbReference type="Gene3D" id="3.40.50.300">
    <property type="entry name" value="P-loop containing nucleotide triphosphate hydrolases"/>
    <property type="match status" value="1"/>
</dbReference>
<dbReference type="InterPro" id="IPR014016">
    <property type="entry name" value="UvrD-like_ATP-bd"/>
</dbReference>
<name>A0A2M6P0M4_9BACT</name>
<dbReference type="GO" id="GO:0004386">
    <property type="term" value="F:helicase activity"/>
    <property type="evidence" value="ECO:0007669"/>
    <property type="project" value="UniProtKB-KW"/>
</dbReference>
<dbReference type="GO" id="GO:0005524">
    <property type="term" value="F:ATP binding"/>
    <property type="evidence" value="ECO:0007669"/>
    <property type="project" value="UniProtKB-KW"/>
</dbReference>
<accession>A0A2M6P0M4</accession>
<keyword evidence="2" id="KW-0378">Hydrolase</keyword>
<dbReference type="GO" id="GO:0016787">
    <property type="term" value="F:hydrolase activity"/>
    <property type="evidence" value="ECO:0007669"/>
    <property type="project" value="UniProtKB-KW"/>
</dbReference>
<organism evidence="6 7">
    <name type="scientific">Candidatus Magasanikbacteria bacterium CG10_big_fil_rev_8_21_14_0_10_38_6</name>
    <dbReference type="NCBI Taxonomy" id="1974647"/>
    <lineage>
        <taxon>Bacteria</taxon>
        <taxon>Candidatus Magasanikiibacteriota</taxon>
    </lineage>
</organism>
<evidence type="ECO:0000259" key="5">
    <source>
        <dbReference type="Pfam" id="PF00580"/>
    </source>
</evidence>
<evidence type="ECO:0000256" key="3">
    <source>
        <dbReference type="ARBA" id="ARBA00022806"/>
    </source>
</evidence>
<dbReference type="Proteomes" id="UP000228528">
    <property type="component" value="Unassembled WGS sequence"/>
</dbReference>
<keyword evidence="4" id="KW-0067">ATP-binding</keyword>
<protein>
    <recommendedName>
        <fullName evidence="5">UvrD-like helicase ATP-binding domain-containing protein</fullName>
    </recommendedName>
</protein>
<dbReference type="AlphaFoldDB" id="A0A2M6P0M4"/>
<keyword evidence="3" id="KW-0347">Helicase</keyword>
<keyword evidence="1" id="KW-0547">Nucleotide-binding</keyword>
<sequence length="418" mass="48202">MNQQGKDAFLNKASVALAQTIARIGASLKKTRKQNQHIRTELPKVNEDDKIVQQKMLEHGVQRERELEVLEPAPYFFHCHVDFDNTQNEDLYFGKFSFTEENIYSWVTPVSSMRFEKPGKISYQTQDGKKRTGILKKKDQYMISQGKIVFLATESLEQGRELVYQSYFSNQKKDFALPEIVAQMEKAQDTVIRANHRGPLLISGPAGSGKTTLALHRVAYLCQSPDVSDQFHPNAIIVFVQDSGTQEYFSQLLPQLGIKGVTITTFATWAMNVLGISGYTYQFRVGKTPAQKDIYEFKKREAMKQLPNSVFEKNIYHTLANIYHHVFSEEEQTVWQQQKEQKVLDRFDLTILILLYKKQHGTLTLMQEYYQMSKKGAAKKKIGRFPITYSLMIFDEFQNYLPEQIQLAKSTLDETNNA</sequence>
<evidence type="ECO:0000313" key="7">
    <source>
        <dbReference type="Proteomes" id="UP000228528"/>
    </source>
</evidence>
<evidence type="ECO:0000256" key="1">
    <source>
        <dbReference type="ARBA" id="ARBA00022741"/>
    </source>
</evidence>
<dbReference type="InterPro" id="IPR027417">
    <property type="entry name" value="P-loop_NTPase"/>
</dbReference>
<feature type="domain" description="UvrD-like helicase ATP-binding" evidence="5">
    <location>
        <begin position="185"/>
        <end position="414"/>
    </location>
</feature>
<evidence type="ECO:0000256" key="4">
    <source>
        <dbReference type="ARBA" id="ARBA00022840"/>
    </source>
</evidence>
<evidence type="ECO:0000256" key="2">
    <source>
        <dbReference type="ARBA" id="ARBA00022801"/>
    </source>
</evidence>
<feature type="non-terminal residue" evidence="6">
    <location>
        <position position="418"/>
    </location>
</feature>
<dbReference type="SUPFAM" id="SSF52540">
    <property type="entry name" value="P-loop containing nucleoside triphosphate hydrolases"/>
    <property type="match status" value="1"/>
</dbReference>
<dbReference type="EMBL" id="PFBW01000145">
    <property type="protein sequence ID" value="PIR77275.1"/>
    <property type="molecule type" value="Genomic_DNA"/>
</dbReference>
<comment type="caution">
    <text evidence="6">The sequence shown here is derived from an EMBL/GenBank/DDBJ whole genome shotgun (WGS) entry which is preliminary data.</text>
</comment>